<keyword evidence="1 4" id="KW-0489">Methyltransferase</keyword>
<dbReference type="Gene3D" id="3.40.50.150">
    <property type="entry name" value="Vaccinia Virus protein VP39"/>
    <property type="match status" value="1"/>
</dbReference>
<dbReference type="InterPro" id="IPR041698">
    <property type="entry name" value="Methyltransf_25"/>
</dbReference>
<keyword evidence="5" id="KW-1185">Reference proteome</keyword>
<dbReference type="STRING" id="1126833.VN24_18925"/>
<dbReference type="GO" id="GO:0008168">
    <property type="term" value="F:methyltransferase activity"/>
    <property type="evidence" value="ECO:0007669"/>
    <property type="project" value="UniProtKB-KW"/>
</dbReference>
<dbReference type="PATRIC" id="fig|1126833.4.peg.4162"/>
<dbReference type="GO" id="GO:0032259">
    <property type="term" value="P:methylation"/>
    <property type="evidence" value="ECO:0007669"/>
    <property type="project" value="UniProtKB-KW"/>
</dbReference>
<evidence type="ECO:0000256" key="2">
    <source>
        <dbReference type="ARBA" id="ARBA00022679"/>
    </source>
</evidence>
<dbReference type="Gene3D" id="2.20.25.110">
    <property type="entry name" value="S-adenosyl-L-methionine-dependent methyltransferases"/>
    <property type="match status" value="1"/>
</dbReference>
<evidence type="ECO:0000313" key="5">
    <source>
        <dbReference type="Proteomes" id="UP000032633"/>
    </source>
</evidence>
<evidence type="ECO:0000313" key="4">
    <source>
        <dbReference type="EMBL" id="AJY76255.1"/>
    </source>
</evidence>
<evidence type="ECO:0000256" key="1">
    <source>
        <dbReference type="ARBA" id="ARBA00022603"/>
    </source>
</evidence>
<dbReference type="PANTHER" id="PTHR43861">
    <property type="entry name" value="TRANS-ACONITATE 2-METHYLTRANSFERASE-RELATED"/>
    <property type="match status" value="1"/>
</dbReference>
<dbReference type="KEGG" id="pbj:VN24_18925"/>
<dbReference type="SUPFAM" id="SSF53335">
    <property type="entry name" value="S-adenosyl-L-methionine-dependent methyltransferases"/>
    <property type="match status" value="1"/>
</dbReference>
<organism evidence="4 5">
    <name type="scientific">Paenibacillus beijingensis</name>
    <dbReference type="NCBI Taxonomy" id="1126833"/>
    <lineage>
        <taxon>Bacteria</taxon>
        <taxon>Bacillati</taxon>
        <taxon>Bacillota</taxon>
        <taxon>Bacilli</taxon>
        <taxon>Bacillales</taxon>
        <taxon>Paenibacillaceae</taxon>
        <taxon>Paenibacillus</taxon>
    </lineage>
</organism>
<dbReference type="RefSeq" id="WP_045671683.1">
    <property type="nucleotide sequence ID" value="NZ_CP011058.1"/>
</dbReference>
<protein>
    <submittedName>
        <fullName evidence="4">Methyltransferase type 12</fullName>
    </submittedName>
</protein>
<sequence length="257" mass="29925">MRSYRQFATVYDRLMEDMPYPKWLRFMRECWDRYGIPSTVVDLGCGTGSIAIPLAHSGFHVYGIDLSADMLTIARQKWEETPQQAIRSHGGTIRWLQQDMRNWQLPGEVDAAVSFCDCLNYITEQEDVEAAFRATYRGLKEGGVFLFDVHPLKTLKDYAQQQPFILDERDIAYLWTSEMDEERSEIEHNLTIFAKDPQDKEGRFVRIEETHVQRAYDSDWLESALLKAGFSKVERFADFQLKLPLPSSERLFFAAVK</sequence>
<accession>A0A0D5NM85</accession>
<dbReference type="Proteomes" id="UP000032633">
    <property type="component" value="Chromosome"/>
</dbReference>
<evidence type="ECO:0000259" key="3">
    <source>
        <dbReference type="Pfam" id="PF13649"/>
    </source>
</evidence>
<dbReference type="OrthoDB" id="9811589at2"/>
<feature type="domain" description="Methyltransferase" evidence="3">
    <location>
        <begin position="40"/>
        <end position="143"/>
    </location>
</feature>
<dbReference type="EMBL" id="CP011058">
    <property type="protein sequence ID" value="AJY76255.1"/>
    <property type="molecule type" value="Genomic_DNA"/>
</dbReference>
<keyword evidence="2 4" id="KW-0808">Transferase</keyword>
<proteinExistence type="predicted"/>
<dbReference type="Pfam" id="PF13649">
    <property type="entry name" value="Methyltransf_25"/>
    <property type="match status" value="1"/>
</dbReference>
<reference evidence="4 5" key="1">
    <citation type="journal article" date="2015" name="J. Biotechnol.">
        <title>Complete genome sequence of Paenibacillus beijingensis 7188(T) (=DSM 24997(T)), a novel rhizobacterium from jujube garden soil.</title>
        <authorList>
            <person name="Kwak Y."/>
            <person name="Shin J.H."/>
        </authorList>
    </citation>
    <scope>NUCLEOTIDE SEQUENCE [LARGE SCALE GENOMIC DNA]</scope>
    <source>
        <strain evidence="4 5">DSM 24997</strain>
    </source>
</reference>
<dbReference type="CDD" id="cd02440">
    <property type="entry name" value="AdoMet_MTases"/>
    <property type="match status" value="1"/>
</dbReference>
<gene>
    <name evidence="4" type="ORF">VN24_18925</name>
</gene>
<name>A0A0D5NM85_9BACL</name>
<reference evidence="5" key="2">
    <citation type="submission" date="2015-03" db="EMBL/GenBank/DDBJ databases">
        <title>Genome sequence of Paenibacillus beijingensis strain DSM 24997T.</title>
        <authorList>
            <person name="Kwak Y."/>
            <person name="Shin J.-H."/>
        </authorList>
    </citation>
    <scope>NUCLEOTIDE SEQUENCE [LARGE SCALE GENOMIC DNA]</scope>
    <source>
        <strain evidence="5">DSM 24997</strain>
    </source>
</reference>
<dbReference type="HOGENOM" id="CLU_069129_5_2_9"/>
<dbReference type="InterPro" id="IPR029063">
    <property type="entry name" value="SAM-dependent_MTases_sf"/>
</dbReference>
<dbReference type="PANTHER" id="PTHR43861:SF1">
    <property type="entry name" value="TRANS-ACONITATE 2-METHYLTRANSFERASE"/>
    <property type="match status" value="1"/>
</dbReference>
<dbReference type="AlphaFoldDB" id="A0A0D5NM85"/>